<evidence type="ECO:0000313" key="2">
    <source>
        <dbReference type="Proteomes" id="UP000823775"/>
    </source>
</evidence>
<comment type="caution">
    <text evidence="1">The sequence shown here is derived from an EMBL/GenBank/DDBJ whole genome shotgun (WGS) entry which is preliminary data.</text>
</comment>
<dbReference type="Proteomes" id="UP000823775">
    <property type="component" value="Unassembled WGS sequence"/>
</dbReference>
<proteinExistence type="predicted"/>
<dbReference type="EMBL" id="JACEIK010000541">
    <property type="protein sequence ID" value="MCD7458794.1"/>
    <property type="molecule type" value="Genomic_DNA"/>
</dbReference>
<gene>
    <name evidence="1" type="ORF">HAX54_039198</name>
</gene>
<protein>
    <submittedName>
        <fullName evidence="1">Uncharacterized protein</fullName>
    </submittedName>
</protein>
<accession>A0ABS8SJ35</accession>
<keyword evidence="2" id="KW-1185">Reference proteome</keyword>
<organism evidence="1 2">
    <name type="scientific">Datura stramonium</name>
    <name type="common">Jimsonweed</name>
    <name type="synonym">Common thornapple</name>
    <dbReference type="NCBI Taxonomy" id="4076"/>
    <lineage>
        <taxon>Eukaryota</taxon>
        <taxon>Viridiplantae</taxon>
        <taxon>Streptophyta</taxon>
        <taxon>Embryophyta</taxon>
        <taxon>Tracheophyta</taxon>
        <taxon>Spermatophyta</taxon>
        <taxon>Magnoliopsida</taxon>
        <taxon>eudicotyledons</taxon>
        <taxon>Gunneridae</taxon>
        <taxon>Pentapetalae</taxon>
        <taxon>asterids</taxon>
        <taxon>lamiids</taxon>
        <taxon>Solanales</taxon>
        <taxon>Solanaceae</taxon>
        <taxon>Solanoideae</taxon>
        <taxon>Datureae</taxon>
        <taxon>Datura</taxon>
    </lineage>
</organism>
<name>A0ABS8SJ35_DATST</name>
<feature type="non-terminal residue" evidence="1">
    <location>
        <position position="54"/>
    </location>
</feature>
<evidence type="ECO:0000313" key="1">
    <source>
        <dbReference type="EMBL" id="MCD7458794.1"/>
    </source>
</evidence>
<sequence length="54" mass="6345">MVWIYQKYSAKEVNSTYDNRAFSSMGYTLSDEKWHKKAGFKPKLKAVVDEPQSR</sequence>
<reference evidence="1 2" key="1">
    <citation type="journal article" date="2021" name="BMC Genomics">
        <title>Datura genome reveals duplications of psychoactive alkaloid biosynthetic genes and high mutation rate following tissue culture.</title>
        <authorList>
            <person name="Rajewski A."/>
            <person name="Carter-House D."/>
            <person name="Stajich J."/>
            <person name="Litt A."/>
        </authorList>
    </citation>
    <scope>NUCLEOTIDE SEQUENCE [LARGE SCALE GENOMIC DNA]</scope>
    <source>
        <strain evidence="1">AR-01</strain>
    </source>
</reference>